<dbReference type="InterPro" id="IPR019734">
    <property type="entry name" value="TPR_rpt"/>
</dbReference>
<dbReference type="PANTHER" id="PTHR10098">
    <property type="entry name" value="RAPSYN-RELATED"/>
    <property type="match status" value="1"/>
</dbReference>
<organism evidence="2 3">
    <name type="scientific">Lignipirellula cremea</name>
    <dbReference type="NCBI Taxonomy" id="2528010"/>
    <lineage>
        <taxon>Bacteria</taxon>
        <taxon>Pseudomonadati</taxon>
        <taxon>Planctomycetota</taxon>
        <taxon>Planctomycetia</taxon>
        <taxon>Pirellulales</taxon>
        <taxon>Pirellulaceae</taxon>
        <taxon>Lignipirellula</taxon>
    </lineage>
</organism>
<dbReference type="EMBL" id="CP036433">
    <property type="protein sequence ID" value="QDU98616.1"/>
    <property type="molecule type" value="Genomic_DNA"/>
</dbReference>
<dbReference type="PANTHER" id="PTHR10098:SF108">
    <property type="entry name" value="TETRATRICOPEPTIDE REPEAT PROTEIN 28"/>
    <property type="match status" value="1"/>
</dbReference>
<dbReference type="SUPFAM" id="SSF48452">
    <property type="entry name" value="TPR-like"/>
    <property type="match status" value="2"/>
</dbReference>
<protein>
    <submittedName>
        <fullName evidence="2">CHAT domain protein</fullName>
    </submittedName>
</protein>
<dbReference type="Gene3D" id="1.25.40.10">
    <property type="entry name" value="Tetratricopeptide repeat domain"/>
    <property type="match status" value="2"/>
</dbReference>
<dbReference type="Pfam" id="PF12770">
    <property type="entry name" value="CHAT"/>
    <property type="match status" value="1"/>
</dbReference>
<accession>A0A518E3E8</accession>
<name>A0A518E3E8_9BACT</name>
<gene>
    <name evidence="2" type="ORF">Pla8534_64870</name>
</gene>
<proteinExistence type="predicted"/>
<sequence length="1018" mass="113722">MVRLAHAFSDLGELEASRDLYQEAIRMLEKLGRKSDLAHALQSLGAVNHKLGRLEESLSDIERSIEITIEIEVMSPASHLADLASAHNNQGNILAELRRNDEAQASFLVAIDIRRNLSIVAPRQRLALARSLNNFGSFLRTSGQSNRAIPVLEEAKAILEEENGEEIDECSEVFARTLHNLGAANLDQSRYENGIAFLTRAVTIRRRLCEQVSDRLAPLLARSIECRAIGFSYVGDFEASSSDFRIALEIQRQEANSKRPPAVADLAVSLSNYSYTLHHLGKVSESILVLEEACMLQRDLAKEYPDAFLPSLAATLGNLAAELVEANDHVRGVQIFHEEIDILQQLIDNGTKDLESALAAAQGELGKVLMSTEKGLDLMRKAAESLQRLSESDPDSQLERRRSLFEALGKSLWIFYDDNGDEEYLTESYQWLSRAEDLGETQRYRFIDPRKRREATEKLHDVHLTLIDISYELWARNPDQTRFLAGLIHRSERGRARALVDSLHGAMQPRNTPDHIIEQLKRARADAEAWAQLLHETEARNGRHPLLPTIHGFSQRKHQEIKSQRHEDYEAVGLAIDSNLPGMRAAFRAASDAYRHVVDTIRLEYDSSFDPDATHLSSDFAGTQQSLSDDAALIHLTVTSFATYVVLVTGDRILAVRSTGLNREALRQLSARLNFDLEANSQPDKIAEWGTYLDEFLSLIGGKLLSPVLGELPESIRSLVIIPHRELHFAPFAAVPYNNGERLCDRFALQTAPSLAVHLASMKNGKTTISQVLRADIPQDEWDEELLFQPVELRRLESYFRERVNAVDVKGGVESLSRESIEHDIWYYCGHSKFNSNDPLASRLGGKNAMVNLRDIFVRLDLSDTQLAVLSSCESGLANSDELDEHVGFASAFLASGCSSVVSSLWNVNDLATMLLMDRFWRHFTRGATMASALRNAQRWVRGVADDDGEALTSVAALLDLLASEEFSPSFDSEEHREDCLDEARLWENQSGPPFAATKHWAAFTVAGDGGLCRLNTE</sequence>
<feature type="domain" description="CHAT" evidence="1">
    <location>
        <begin position="700"/>
        <end position="1009"/>
    </location>
</feature>
<dbReference type="Proteomes" id="UP000317648">
    <property type="component" value="Chromosome"/>
</dbReference>
<reference evidence="2 3" key="1">
    <citation type="submission" date="2019-02" db="EMBL/GenBank/DDBJ databases">
        <title>Deep-cultivation of Planctomycetes and their phenomic and genomic characterization uncovers novel biology.</title>
        <authorList>
            <person name="Wiegand S."/>
            <person name="Jogler M."/>
            <person name="Boedeker C."/>
            <person name="Pinto D."/>
            <person name="Vollmers J."/>
            <person name="Rivas-Marin E."/>
            <person name="Kohn T."/>
            <person name="Peeters S.H."/>
            <person name="Heuer A."/>
            <person name="Rast P."/>
            <person name="Oberbeckmann S."/>
            <person name="Bunk B."/>
            <person name="Jeske O."/>
            <person name="Meyerdierks A."/>
            <person name="Storesund J.E."/>
            <person name="Kallscheuer N."/>
            <person name="Luecker S."/>
            <person name="Lage O.M."/>
            <person name="Pohl T."/>
            <person name="Merkel B.J."/>
            <person name="Hornburger P."/>
            <person name="Mueller R.-W."/>
            <person name="Bruemmer F."/>
            <person name="Labrenz M."/>
            <person name="Spormann A.M."/>
            <person name="Op den Camp H."/>
            <person name="Overmann J."/>
            <person name="Amann R."/>
            <person name="Jetten M.S.M."/>
            <person name="Mascher T."/>
            <person name="Medema M.H."/>
            <person name="Devos D.P."/>
            <person name="Kaster A.-K."/>
            <person name="Ovreas L."/>
            <person name="Rohde M."/>
            <person name="Galperin M.Y."/>
            <person name="Jogler C."/>
        </authorList>
    </citation>
    <scope>NUCLEOTIDE SEQUENCE [LARGE SCALE GENOMIC DNA]</scope>
    <source>
        <strain evidence="2 3">Pla85_3_4</strain>
    </source>
</reference>
<keyword evidence="3" id="KW-1185">Reference proteome</keyword>
<dbReference type="Pfam" id="PF13424">
    <property type="entry name" value="TPR_12"/>
    <property type="match status" value="1"/>
</dbReference>
<evidence type="ECO:0000313" key="2">
    <source>
        <dbReference type="EMBL" id="QDU98616.1"/>
    </source>
</evidence>
<dbReference type="AlphaFoldDB" id="A0A518E3E8"/>
<dbReference type="Pfam" id="PF13374">
    <property type="entry name" value="TPR_10"/>
    <property type="match status" value="2"/>
</dbReference>
<evidence type="ECO:0000259" key="1">
    <source>
        <dbReference type="Pfam" id="PF12770"/>
    </source>
</evidence>
<dbReference type="KEGG" id="lcre:Pla8534_64870"/>
<dbReference type="InterPro" id="IPR011990">
    <property type="entry name" value="TPR-like_helical_dom_sf"/>
</dbReference>
<dbReference type="SMART" id="SM00028">
    <property type="entry name" value="TPR"/>
    <property type="match status" value="6"/>
</dbReference>
<evidence type="ECO:0000313" key="3">
    <source>
        <dbReference type="Proteomes" id="UP000317648"/>
    </source>
</evidence>
<dbReference type="InterPro" id="IPR024983">
    <property type="entry name" value="CHAT_dom"/>
</dbReference>